<protein>
    <recommendedName>
        <fullName evidence="4">DUF3592 domain-containing protein</fullName>
    </recommendedName>
</protein>
<sequence length="188" mass="21323">MAQRRKHSTGVNLLPSSSKMGRFVFATVLIVVGLVLIFVKDLSGGARYEKDLVTKEGTLTNYSFKKNEAGEKAYGIWLREFTELLMLPQHQMANFDTAAFKNQIKPGDRLQVQYNKRENPMNSGGTRTLYGLSSPAKDKIFFTGEETIKQEKYDWLAWLSYALIGLGTALFIYQIVKLKREEQEAPAD</sequence>
<keyword evidence="1" id="KW-0472">Membrane</keyword>
<evidence type="ECO:0000256" key="1">
    <source>
        <dbReference type="SAM" id="Phobius"/>
    </source>
</evidence>
<evidence type="ECO:0008006" key="4">
    <source>
        <dbReference type="Google" id="ProtNLM"/>
    </source>
</evidence>
<feature type="transmembrane region" description="Helical" evidence="1">
    <location>
        <begin position="20"/>
        <end position="39"/>
    </location>
</feature>
<feature type="transmembrane region" description="Helical" evidence="1">
    <location>
        <begin position="155"/>
        <end position="176"/>
    </location>
</feature>
<evidence type="ECO:0000313" key="2">
    <source>
        <dbReference type="EMBL" id="MFC6997165.1"/>
    </source>
</evidence>
<organism evidence="2 3">
    <name type="scientific">Rufibacter roseus</name>
    <dbReference type="NCBI Taxonomy" id="1567108"/>
    <lineage>
        <taxon>Bacteria</taxon>
        <taxon>Pseudomonadati</taxon>
        <taxon>Bacteroidota</taxon>
        <taxon>Cytophagia</taxon>
        <taxon>Cytophagales</taxon>
        <taxon>Hymenobacteraceae</taxon>
        <taxon>Rufibacter</taxon>
    </lineage>
</organism>
<reference evidence="3" key="1">
    <citation type="journal article" date="2019" name="Int. J. Syst. Evol. Microbiol.">
        <title>The Global Catalogue of Microorganisms (GCM) 10K type strain sequencing project: providing services to taxonomists for standard genome sequencing and annotation.</title>
        <authorList>
            <consortium name="The Broad Institute Genomics Platform"/>
            <consortium name="The Broad Institute Genome Sequencing Center for Infectious Disease"/>
            <person name="Wu L."/>
            <person name="Ma J."/>
        </authorList>
    </citation>
    <scope>NUCLEOTIDE SEQUENCE [LARGE SCALE GENOMIC DNA]</scope>
    <source>
        <strain evidence="3">CGMCC 4.7393</strain>
    </source>
</reference>
<comment type="caution">
    <text evidence="2">The sequence shown here is derived from an EMBL/GenBank/DDBJ whole genome shotgun (WGS) entry which is preliminary data.</text>
</comment>
<gene>
    <name evidence="2" type="ORF">ACFQHR_05985</name>
</gene>
<evidence type="ECO:0000313" key="3">
    <source>
        <dbReference type="Proteomes" id="UP001596405"/>
    </source>
</evidence>
<dbReference type="EMBL" id="JBHSYQ010000003">
    <property type="protein sequence ID" value="MFC6997165.1"/>
    <property type="molecule type" value="Genomic_DNA"/>
</dbReference>
<name>A0ABW2DHS2_9BACT</name>
<keyword evidence="1" id="KW-1133">Transmembrane helix</keyword>
<keyword evidence="1" id="KW-0812">Transmembrane</keyword>
<dbReference type="RefSeq" id="WP_066615292.1">
    <property type="nucleotide sequence ID" value="NZ_JBHSYQ010000003.1"/>
</dbReference>
<accession>A0ABW2DHS2</accession>
<keyword evidence="3" id="KW-1185">Reference proteome</keyword>
<dbReference type="Proteomes" id="UP001596405">
    <property type="component" value="Unassembled WGS sequence"/>
</dbReference>
<proteinExistence type="predicted"/>